<sequence>MLTKLGLVATALVCGTIAFAGAADAGSKLKFRYYTQDPDYDYYYGPEYIPEPRYYRYFRRDRPAYLYEDQDDYDDYAYEPDYYEPEYIPPRKRKVYAKPQFQERPQTPRKQQQATRKKPTSITCAKAGEIVSGYGFKSVKQVTCKGQVYAFNATRDGKPFSVKLNSSSGQLTDVKLLK</sequence>
<protein>
    <submittedName>
        <fullName evidence="1">Uncharacterized protein</fullName>
    </submittedName>
</protein>
<comment type="caution">
    <text evidence="1">The sequence shown here is derived from an EMBL/GenBank/DDBJ whole genome shotgun (WGS) entry which is preliminary data.</text>
</comment>
<organism evidence="1 2">
    <name type="scientific">Taklimakanibacter albus</name>
    <dbReference type="NCBI Taxonomy" id="2800327"/>
    <lineage>
        <taxon>Bacteria</taxon>
        <taxon>Pseudomonadati</taxon>
        <taxon>Pseudomonadota</taxon>
        <taxon>Alphaproteobacteria</taxon>
        <taxon>Hyphomicrobiales</taxon>
        <taxon>Aestuariivirgaceae</taxon>
        <taxon>Taklimakanibacter</taxon>
    </lineage>
</organism>
<dbReference type="EMBL" id="JAENHL010000007">
    <property type="protein sequence ID" value="MBK1867857.1"/>
    <property type="molecule type" value="Genomic_DNA"/>
</dbReference>
<evidence type="ECO:0000313" key="2">
    <source>
        <dbReference type="Proteomes" id="UP000616151"/>
    </source>
</evidence>
<evidence type="ECO:0000313" key="1">
    <source>
        <dbReference type="EMBL" id="MBK1867857.1"/>
    </source>
</evidence>
<dbReference type="Proteomes" id="UP000616151">
    <property type="component" value="Unassembled WGS sequence"/>
</dbReference>
<keyword evidence="2" id="KW-1185">Reference proteome</keyword>
<accession>A0ACC5R5K1</accession>
<proteinExistence type="predicted"/>
<reference evidence="1" key="1">
    <citation type="submission" date="2021-01" db="EMBL/GenBank/DDBJ databases">
        <authorList>
            <person name="Sun Q."/>
        </authorList>
    </citation>
    <scope>NUCLEOTIDE SEQUENCE</scope>
    <source>
        <strain evidence="1">YIM B02566</strain>
    </source>
</reference>
<gene>
    <name evidence="1" type="ORF">JHL16_15980</name>
</gene>
<name>A0ACC5R5K1_9HYPH</name>